<evidence type="ECO:0000313" key="9">
    <source>
        <dbReference type="Proteomes" id="UP001381693"/>
    </source>
</evidence>
<feature type="region of interest" description="Disordered" evidence="6">
    <location>
        <begin position="116"/>
        <end position="226"/>
    </location>
</feature>
<dbReference type="InterPro" id="IPR000210">
    <property type="entry name" value="BTB/POZ_dom"/>
</dbReference>
<evidence type="ECO:0000256" key="2">
    <source>
        <dbReference type="ARBA" id="ARBA00022782"/>
    </source>
</evidence>
<feature type="domain" description="BTB" evidence="7">
    <location>
        <begin position="31"/>
        <end position="96"/>
    </location>
</feature>
<feature type="compositionally biased region" description="Basic and acidic residues" evidence="6">
    <location>
        <begin position="186"/>
        <end position="226"/>
    </location>
</feature>
<feature type="compositionally biased region" description="Polar residues" evidence="6">
    <location>
        <begin position="278"/>
        <end position="290"/>
    </location>
</feature>
<protein>
    <recommendedName>
        <fullName evidence="7">BTB domain-containing protein</fullName>
    </recommendedName>
</protein>
<dbReference type="SUPFAM" id="SSF54695">
    <property type="entry name" value="POZ domain"/>
    <property type="match status" value="1"/>
</dbReference>
<dbReference type="GO" id="GO:0006357">
    <property type="term" value="P:regulation of transcription by RNA polymerase II"/>
    <property type="evidence" value="ECO:0007669"/>
    <property type="project" value="TreeGrafter"/>
</dbReference>
<sequence>MGDGMLSLSWNNHSSTFCHMLSMLRGTERYTDVTVACEGKFYEVHKLVLASCSDYFLKMFENTPCKHPIVVLKDIHGKDIEALLSYMYDGIVSVAQNDLARLINAAEVLQIKGLAVPDEPPTSGRKAGNVRSASIEKSSPQPKRQRRDDNHGAIRRQRSRESSPPSAVRSDSELLINKQSGVEYLNADRNRNEPDMRQALDKSSKSDNSETRDHKRENQKIRESVEPQIKVLDESEIKEETENITESDYDCIALEENSNMENLVPEGQQNQGMNLGFNSPNDQSFDSQAGPSGLQAWAGIQEGDLSNQSYPGDLSLDASVAGQAGSHSQQPQHL</sequence>
<keyword evidence="9" id="KW-1185">Reference proteome</keyword>
<dbReference type="Pfam" id="PF00651">
    <property type="entry name" value="BTB"/>
    <property type="match status" value="1"/>
</dbReference>
<evidence type="ECO:0000256" key="3">
    <source>
        <dbReference type="ARBA" id="ARBA00022902"/>
    </source>
</evidence>
<feature type="compositionally biased region" description="Polar residues" evidence="6">
    <location>
        <begin position="131"/>
        <end position="142"/>
    </location>
</feature>
<dbReference type="GO" id="GO:0045476">
    <property type="term" value="P:nurse cell apoptotic process"/>
    <property type="evidence" value="ECO:0007669"/>
    <property type="project" value="UniProtKB-ARBA"/>
</dbReference>
<keyword evidence="4" id="KW-0539">Nucleus</keyword>
<evidence type="ECO:0000256" key="6">
    <source>
        <dbReference type="SAM" id="MobiDB-lite"/>
    </source>
</evidence>
<dbReference type="GO" id="GO:0005634">
    <property type="term" value="C:nucleus"/>
    <property type="evidence" value="ECO:0007669"/>
    <property type="project" value="TreeGrafter"/>
</dbReference>
<keyword evidence="3" id="KW-0524">Neurogenesis</keyword>
<evidence type="ECO:0000259" key="7">
    <source>
        <dbReference type="PROSITE" id="PS50097"/>
    </source>
</evidence>
<dbReference type="GO" id="GO:0016199">
    <property type="term" value="P:axon midline choice point recognition"/>
    <property type="evidence" value="ECO:0007669"/>
    <property type="project" value="UniProtKB-ARBA"/>
</dbReference>
<proteinExistence type="predicted"/>
<dbReference type="InterPro" id="IPR051095">
    <property type="entry name" value="Dros_DevTransReg"/>
</dbReference>
<dbReference type="PROSITE" id="PS50097">
    <property type="entry name" value="BTB"/>
    <property type="match status" value="1"/>
</dbReference>
<dbReference type="CDD" id="cd18315">
    <property type="entry name" value="BTB_POZ_BAB-like"/>
    <property type="match status" value="1"/>
</dbReference>
<dbReference type="AlphaFoldDB" id="A0AAN9A176"/>
<dbReference type="PANTHER" id="PTHR23110">
    <property type="entry name" value="BTB DOMAIN TRANSCRIPTION FACTOR"/>
    <property type="match status" value="1"/>
</dbReference>
<dbReference type="GO" id="GO:0008406">
    <property type="term" value="P:gonad development"/>
    <property type="evidence" value="ECO:0007669"/>
    <property type="project" value="UniProtKB-ARBA"/>
</dbReference>
<name>A0AAN9A176_HALRR</name>
<feature type="region of interest" description="Disordered" evidence="6">
    <location>
        <begin position="278"/>
        <end position="334"/>
    </location>
</feature>
<dbReference type="GO" id="GO:0045467">
    <property type="term" value="P:R7 cell development"/>
    <property type="evidence" value="ECO:0007669"/>
    <property type="project" value="UniProtKB-ARBA"/>
</dbReference>
<dbReference type="Proteomes" id="UP001381693">
    <property type="component" value="Unassembled WGS sequence"/>
</dbReference>
<gene>
    <name evidence="8" type="ORF">SK128_000248</name>
</gene>
<dbReference type="GO" id="GO:0048813">
    <property type="term" value="P:dendrite morphogenesis"/>
    <property type="evidence" value="ECO:0007669"/>
    <property type="project" value="UniProtKB-ARBA"/>
</dbReference>
<dbReference type="EMBL" id="JAXCGZ010019605">
    <property type="protein sequence ID" value="KAK7065947.1"/>
    <property type="molecule type" value="Genomic_DNA"/>
</dbReference>
<evidence type="ECO:0000256" key="4">
    <source>
        <dbReference type="ARBA" id="ARBA00023242"/>
    </source>
</evidence>
<keyword evidence="1" id="KW-0217">Developmental protein</keyword>
<dbReference type="InterPro" id="IPR011333">
    <property type="entry name" value="SKP1/BTB/POZ_sf"/>
</dbReference>
<dbReference type="GO" id="GO:0007464">
    <property type="term" value="P:R3/R4 cell fate commitment"/>
    <property type="evidence" value="ECO:0007669"/>
    <property type="project" value="UniProtKB-ARBA"/>
</dbReference>
<evidence type="ECO:0000313" key="8">
    <source>
        <dbReference type="EMBL" id="KAK7065947.1"/>
    </source>
</evidence>
<feature type="compositionally biased region" description="Polar residues" evidence="6">
    <location>
        <begin position="325"/>
        <end position="334"/>
    </location>
</feature>
<comment type="function">
    <text evidence="5">Putative transcription factor required for axon growth and guidance in the central and peripheral nervous systems. Repels CNS axons away from the midline by promoting the expression of the midline repellent sli and its receptor robo.</text>
</comment>
<accession>A0AAN9A176</accession>
<comment type="caution">
    <text evidence="8">The sequence shown here is derived from an EMBL/GenBank/DDBJ whole genome shotgun (WGS) entry which is preliminary data.</text>
</comment>
<evidence type="ECO:0000256" key="5">
    <source>
        <dbReference type="ARBA" id="ARBA00037382"/>
    </source>
</evidence>
<dbReference type="GO" id="GO:0035167">
    <property type="term" value="P:larval lymph gland hemopoiesis"/>
    <property type="evidence" value="ECO:0007669"/>
    <property type="project" value="UniProtKB-ARBA"/>
</dbReference>
<reference evidence="8 9" key="1">
    <citation type="submission" date="2023-11" db="EMBL/GenBank/DDBJ databases">
        <title>Halocaridina rubra genome assembly.</title>
        <authorList>
            <person name="Smith C."/>
        </authorList>
    </citation>
    <scope>NUCLEOTIDE SEQUENCE [LARGE SCALE GENOMIC DNA]</scope>
    <source>
        <strain evidence="8">EP-1</strain>
        <tissue evidence="8">Whole</tissue>
    </source>
</reference>
<organism evidence="8 9">
    <name type="scientific">Halocaridina rubra</name>
    <name type="common">Hawaiian red shrimp</name>
    <dbReference type="NCBI Taxonomy" id="373956"/>
    <lineage>
        <taxon>Eukaryota</taxon>
        <taxon>Metazoa</taxon>
        <taxon>Ecdysozoa</taxon>
        <taxon>Arthropoda</taxon>
        <taxon>Crustacea</taxon>
        <taxon>Multicrustacea</taxon>
        <taxon>Malacostraca</taxon>
        <taxon>Eumalacostraca</taxon>
        <taxon>Eucarida</taxon>
        <taxon>Decapoda</taxon>
        <taxon>Pleocyemata</taxon>
        <taxon>Caridea</taxon>
        <taxon>Atyoidea</taxon>
        <taxon>Atyidae</taxon>
        <taxon>Halocaridina</taxon>
    </lineage>
</organism>
<evidence type="ECO:0000256" key="1">
    <source>
        <dbReference type="ARBA" id="ARBA00022473"/>
    </source>
</evidence>
<keyword evidence="2" id="KW-0221">Differentiation</keyword>
<dbReference type="SMART" id="SM00225">
    <property type="entry name" value="BTB"/>
    <property type="match status" value="1"/>
</dbReference>
<dbReference type="GO" id="GO:0007526">
    <property type="term" value="P:larval somatic muscle development"/>
    <property type="evidence" value="ECO:0007669"/>
    <property type="project" value="UniProtKB-ARBA"/>
</dbReference>
<dbReference type="Gene3D" id="3.30.710.10">
    <property type="entry name" value="Potassium Channel Kv1.1, Chain A"/>
    <property type="match status" value="1"/>
</dbReference>
<dbReference type="PANTHER" id="PTHR23110:SF111">
    <property type="entry name" value="LONGITUDINALS LACKING PROTEIN, ISOFORMS F_I_K_T"/>
    <property type="match status" value="1"/>
</dbReference>
<feature type="non-terminal residue" evidence="8">
    <location>
        <position position="334"/>
    </location>
</feature>